<proteinExistence type="predicted"/>
<dbReference type="EMBL" id="FOHN01000009">
    <property type="protein sequence ID" value="SET16420.1"/>
    <property type="molecule type" value="Genomic_DNA"/>
</dbReference>
<protein>
    <submittedName>
        <fullName evidence="1">Uncharacterized protein</fullName>
    </submittedName>
</protein>
<organism evidence="1 2">
    <name type="scientific">[Clostridium] polysaccharolyticum</name>
    <dbReference type="NCBI Taxonomy" id="29364"/>
    <lineage>
        <taxon>Bacteria</taxon>
        <taxon>Bacillati</taxon>
        <taxon>Bacillota</taxon>
        <taxon>Clostridia</taxon>
        <taxon>Lachnospirales</taxon>
        <taxon>Lachnospiraceae</taxon>
    </lineage>
</organism>
<reference evidence="1 2" key="1">
    <citation type="submission" date="2016-10" db="EMBL/GenBank/DDBJ databases">
        <authorList>
            <person name="de Groot N.N."/>
        </authorList>
    </citation>
    <scope>NUCLEOTIDE SEQUENCE [LARGE SCALE GENOMIC DNA]</scope>
    <source>
        <strain evidence="1 2">DSM 1801</strain>
    </source>
</reference>
<dbReference type="STRING" id="29364.SAMN04487772_10994"/>
<gene>
    <name evidence="1" type="ORF">SAMN04487772_10994</name>
</gene>
<keyword evidence="2" id="KW-1185">Reference proteome</keyword>
<evidence type="ECO:0000313" key="2">
    <source>
        <dbReference type="Proteomes" id="UP000199800"/>
    </source>
</evidence>
<evidence type="ECO:0000313" key="1">
    <source>
        <dbReference type="EMBL" id="SET16420.1"/>
    </source>
</evidence>
<dbReference type="Proteomes" id="UP000199800">
    <property type="component" value="Unassembled WGS sequence"/>
</dbReference>
<dbReference type="AlphaFoldDB" id="A0A1I0CBD5"/>
<accession>A0A1I0CBD5</accession>
<sequence>MKSRVSLVMIPIDSVTNQVITGNYIRPWIQWERDAMWKQGAYVFADMKQSEAVLHLESKLYQNQDIPIKIDLDRVNYMKILFGPSRLYQKPESYITVRGTGTKGETVSIYSEMCSQSFRLLQDYKKGGLFGIHNAGRLDFSGRKFYLKGREKNGFITLGEQSEEDEKQYQVKHISDEALESIRKFDGAIYLVYETKILEDGSFFMYLPKGNEEPYHAKLIYMGEEKNIVLQQDTFLKLDENQEET</sequence>
<name>A0A1I0CBD5_9FIRM</name>
<dbReference type="RefSeq" id="WP_092477700.1">
    <property type="nucleotide sequence ID" value="NZ_FOHN01000009.1"/>
</dbReference>